<evidence type="ECO:0000313" key="8">
    <source>
        <dbReference type="Proteomes" id="UP001234989"/>
    </source>
</evidence>
<dbReference type="Gene3D" id="3.40.1810.10">
    <property type="entry name" value="Transcription factor, MADS-box"/>
    <property type="match status" value="1"/>
</dbReference>
<evidence type="ECO:0000256" key="2">
    <source>
        <dbReference type="ARBA" id="ARBA00023015"/>
    </source>
</evidence>
<reference evidence="7" key="1">
    <citation type="submission" date="2023-08" db="EMBL/GenBank/DDBJ databases">
        <title>A de novo genome assembly of Solanum verrucosum Schlechtendal, a Mexican diploid species geographically isolated from the other diploid A-genome species in potato relatives.</title>
        <authorList>
            <person name="Hosaka K."/>
        </authorList>
    </citation>
    <scope>NUCLEOTIDE SEQUENCE</scope>
    <source>
        <tissue evidence="7">Young leaves</tissue>
    </source>
</reference>
<sequence>MENEPKKGKQKIEMQLIKYERARVISFSKRKKTLFQDAEKLATRSGDEVGAMLFSPIGKPFSYGSTSIEEIIDKFLKVKLEHVIMLRENLLDLRHLKIFAKNCKNLTRKKEDEY</sequence>
<organism evidence="7 8">
    <name type="scientific">Solanum verrucosum</name>
    <dbReference type="NCBI Taxonomy" id="315347"/>
    <lineage>
        <taxon>Eukaryota</taxon>
        <taxon>Viridiplantae</taxon>
        <taxon>Streptophyta</taxon>
        <taxon>Embryophyta</taxon>
        <taxon>Tracheophyta</taxon>
        <taxon>Spermatophyta</taxon>
        <taxon>Magnoliopsida</taxon>
        <taxon>eudicotyledons</taxon>
        <taxon>Gunneridae</taxon>
        <taxon>Pentapetalae</taxon>
        <taxon>asterids</taxon>
        <taxon>lamiids</taxon>
        <taxon>Solanales</taxon>
        <taxon>Solanaceae</taxon>
        <taxon>Solanoideae</taxon>
        <taxon>Solaneae</taxon>
        <taxon>Solanum</taxon>
    </lineage>
</organism>
<evidence type="ECO:0000256" key="5">
    <source>
        <dbReference type="ARBA" id="ARBA00023242"/>
    </source>
</evidence>
<keyword evidence="3" id="KW-0238">DNA-binding</keyword>
<dbReference type="GO" id="GO:0000981">
    <property type="term" value="F:DNA-binding transcription factor activity, RNA polymerase II-specific"/>
    <property type="evidence" value="ECO:0007669"/>
    <property type="project" value="TreeGrafter"/>
</dbReference>
<dbReference type="GO" id="GO:0000978">
    <property type="term" value="F:RNA polymerase II cis-regulatory region sequence-specific DNA binding"/>
    <property type="evidence" value="ECO:0007669"/>
    <property type="project" value="TreeGrafter"/>
</dbReference>
<dbReference type="PRINTS" id="PR00404">
    <property type="entry name" value="MADSDOMAIN"/>
</dbReference>
<evidence type="ECO:0000256" key="3">
    <source>
        <dbReference type="ARBA" id="ARBA00023125"/>
    </source>
</evidence>
<dbReference type="InterPro" id="IPR002100">
    <property type="entry name" value="TF_MADSbox"/>
</dbReference>
<name>A0AAF0QY35_SOLVR</name>
<keyword evidence="5" id="KW-0539">Nucleus</keyword>
<dbReference type="InterPro" id="IPR036879">
    <property type="entry name" value="TF_MADSbox_sf"/>
</dbReference>
<keyword evidence="8" id="KW-1185">Reference proteome</keyword>
<dbReference type="Proteomes" id="UP001234989">
    <property type="component" value="Chromosome 6"/>
</dbReference>
<keyword evidence="2" id="KW-0805">Transcription regulation</keyword>
<dbReference type="GO" id="GO:0046983">
    <property type="term" value="F:protein dimerization activity"/>
    <property type="evidence" value="ECO:0007669"/>
    <property type="project" value="InterPro"/>
</dbReference>
<dbReference type="Pfam" id="PF00319">
    <property type="entry name" value="SRF-TF"/>
    <property type="match status" value="1"/>
</dbReference>
<keyword evidence="4" id="KW-0804">Transcription</keyword>
<dbReference type="SMART" id="SM00432">
    <property type="entry name" value="MADS"/>
    <property type="match status" value="1"/>
</dbReference>
<evidence type="ECO:0000313" key="7">
    <source>
        <dbReference type="EMBL" id="WMV32592.1"/>
    </source>
</evidence>
<dbReference type="GO" id="GO:0005634">
    <property type="term" value="C:nucleus"/>
    <property type="evidence" value="ECO:0007669"/>
    <property type="project" value="UniProtKB-SubCell"/>
</dbReference>
<evidence type="ECO:0000256" key="4">
    <source>
        <dbReference type="ARBA" id="ARBA00023163"/>
    </source>
</evidence>
<comment type="subcellular location">
    <subcellularLocation>
        <location evidence="1">Nucleus</location>
    </subcellularLocation>
</comment>
<evidence type="ECO:0000256" key="1">
    <source>
        <dbReference type="ARBA" id="ARBA00004123"/>
    </source>
</evidence>
<feature type="domain" description="MADS-box" evidence="6">
    <location>
        <begin position="7"/>
        <end position="67"/>
    </location>
</feature>
<dbReference type="SUPFAM" id="SSF55455">
    <property type="entry name" value="SRF-like"/>
    <property type="match status" value="1"/>
</dbReference>
<proteinExistence type="predicted"/>
<protein>
    <recommendedName>
        <fullName evidence="6">MADS-box domain-containing protein</fullName>
    </recommendedName>
</protein>
<dbReference type="PANTHER" id="PTHR11945">
    <property type="entry name" value="MADS BOX PROTEIN"/>
    <property type="match status" value="1"/>
</dbReference>
<gene>
    <name evidence="7" type="ORF">MTR67_025977</name>
</gene>
<accession>A0AAF0QY35</accession>
<dbReference type="PANTHER" id="PTHR11945:SF535">
    <property type="entry name" value="AGAMOUS-LIKE MADS-BOX PROTEIN AGL29"/>
    <property type="match status" value="1"/>
</dbReference>
<evidence type="ECO:0000259" key="6">
    <source>
        <dbReference type="PROSITE" id="PS50066"/>
    </source>
</evidence>
<dbReference type="PROSITE" id="PS50066">
    <property type="entry name" value="MADS_BOX_2"/>
    <property type="match status" value="1"/>
</dbReference>
<dbReference type="AlphaFoldDB" id="A0AAF0QY35"/>
<dbReference type="EMBL" id="CP133617">
    <property type="protein sequence ID" value="WMV32592.1"/>
    <property type="molecule type" value="Genomic_DNA"/>
</dbReference>